<dbReference type="HOGENOM" id="CLU_2838120_0_0_1"/>
<name>A0A0C9X2I1_9AGAR</name>
<feature type="compositionally biased region" description="Basic and acidic residues" evidence="1">
    <location>
        <begin position="55"/>
        <end position="66"/>
    </location>
</feature>
<accession>A0A0C9X2I1</accession>
<proteinExistence type="predicted"/>
<evidence type="ECO:0000256" key="1">
    <source>
        <dbReference type="SAM" id="MobiDB-lite"/>
    </source>
</evidence>
<dbReference type="AlphaFoldDB" id="A0A0C9X2I1"/>
<reference evidence="3" key="2">
    <citation type="submission" date="2015-01" db="EMBL/GenBank/DDBJ databases">
        <title>Evolutionary Origins and Diversification of the Mycorrhizal Mutualists.</title>
        <authorList>
            <consortium name="DOE Joint Genome Institute"/>
            <consortium name="Mycorrhizal Genomics Consortium"/>
            <person name="Kohler A."/>
            <person name="Kuo A."/>
            <person name="Nagy L.G."/>
            <person name="Floudas D."/>
            <person name="Copeland A."/>
            <person name="Barry K.W."/>
            <person name="Cichocki N."/>
            <person name="Veneault-Fourrey C."/>
            <person name="LaButti K."/>
            <person name="Lindquist E.A."/>
            <person name="Lipzen A."/>
            <person name="Lundell T."/>
            <person name="Morin E."/>
            <person name="Murat C."/>
            <person name="Riley R."/>
            <person name="Ohm R."/>
            <person name="Sun H."/>
            <person name="Tunlid A."/>
            <person name="Henrissat B."/>
            <person name="Grigoriev I.V."/>
            <person name="Hibbett D.S."/>
            <person name="Martin F."/>
        </authorList>
    </citation>
    <scope>NUCLEOTIDE SEQUENCE [LARGE SCALE GENOMIC DNA]</scope>
    <source>
        <strain evidence="3">LaAM-08-1</strain>
    </source>
</reference>
<evidence type="ECO:0000313" key="2">
    <source>
        <dbReference type="EMBL" id="KIJ91851.1"/>
    </source>
</evidence>
<gene>
    <name evidence="2" type="ORF">K443DRAFT_652822</name>
</gene>
<feature type="region of interest" description="Disordered" evidence="1">
    <location>
        <begin position="20"/>
        <end position="66"/>
    </location>
</feature>
<dbReference type="EMBL" id="KN838960">
    <property type="protein sequence ID" value="KIJ91851.1"/>
    <property type="molecule type" value="Genomic_DNA"/>
</dbReference>
<evidence type="ECO:0000313" key="3">
    <source>
        <dbReference type="Proteomes" id="UP000054477"/>
    </source>
</evidence>
<protein>
    <submittedName>
        <fullName evidence="2">Uncharacterized protein</fullName>
    </submittedName>
</protein>
<sequence>FFYFALFGPSITRSHRSGIAIQGEPQTPSLRGDGGSSVERYPNRDVQGPMVRQMHGNDQKNKFNIL</sequence>
<reference evidence="2 3" key="1">
    <citation type="submission" date="2014-04" db="EMBL/GenBank/DDBJ databases">
        <authorList>
            <consortium name="DOE Joint Genome Institute"/>
            <person name="Kuo A."/>
            <person name="Kohler A."/>
            <person name="Nagy L.G."/>
            <person name="Floudas D."/>
            <person name="Copeland A."/>
            <person name="Barry K.W."/>
            <person name="Cichocki N."/>
            <person name="Veneault-Fourrey C."/>
            <person name="LaButti K."/>
            <person name="Lindquist E.A."/>
            <person name="Lipzen A."/>
            <person name="Lundell T."/>
            <person name="Morin E."/>
            <person name="Murat C."/>
            <person name="Sun H."/>
            <person name="Tunlid A."/>
            <person name="Henrissat B."/>
            <person name="Grigoriev I.V."/>
            <person name="Hibbett D.S."/>
            <person name="Martin F."/>
            <person name="Nordberg H.P."/>
            <person name="Cantor M.N."/>
            <person name="Hua S.X."/>
        </authorList>
    </citation>
    <scope>NUCLEOTIDE SEQUENCE [LARGE SCALE GENOMIC DNA]</scope>
    <source>
        <strain evidence="2 3">LaAM-08-1</strain>
    </source>
</reference>
<feature type="non-terminal residue" evidence="2">
    <location>
        <position position="1"/>
    </location>
</feature>
<dbReference type="Proteomes" id="UP000054477">
    <property type="component" value="Unassembled WGS sequence"/>
</dbReference>
<keyword evidence="3" id="KW-1185">Reference proteome</keyword>
<organism evidence="2 3">
    <name type="scientific">Laccaria amethystina LaAM-08-1</name>
    <dbReference type="NCBI Taxonomy" id="1095629"/>
    <lineage>
        <taxon>Eukaryota</taxon>
        <taxon>Fungi</taxon>
        <taxon>Dikarya</taxon>
        <taxon>Basidiomycota</taxon>
        <taxon>Agaricomycotina</taxon>
        <taxon>Agaricomycetes</taxon>
        <taxon>Agaricomycetidae</taxon>
        <taxon>Agaricales</taxon>
        <taxon>Agaricineae</taxon>
        <taxon>Hydnangiaceae</taxon>
        <taxon>Laccaria</taxon>
    </lineage>
</organism>